<dbReference type="PROSITE" id="PS50931">
    <property type="entry name" value="HTH_LYSR"/>
    <property type="match status" value="1"/>
</dbReference>
<dbReference type="Proteomes" id="UP000648908">
    <property type="component" value="Unassembled WGS sequence"/>
</dbReference>
<dbReference type="Gene3D" id="3.40.190.10">
    <property type="entry name" value="Periplasmic binding protein-like II"/>
    <property type="match status" value="2"/>
</dbReference>
<feature type="domain" description="HTH lysR-type" evidence="5">
    <location>
        <begin position="5"/>
        <end position="62"/>
    </location>
</feature>
<dbReference type="GO" id="GO:0003677">
    <property type="term" value="F:DNA binding"/>
    <property type="evidence" value="ECO:0007669"/>
    <property type="project" value="UniProtKB-KW"/>
</dbReference>
<proteinExistence type="inferred from homology"/>
<dbReference type="RefSeq" id="WP_202687063.1">
    <property type="nucleotide sequence ID" value="NZ_JAESVN010000001.1"/>
</dbReference>
<dbReference type="PANTHER" id="PTHR30579:SF7">
    <property type="entry name" value="HTH-TYPE TRANSCRIPTIONAL REGULATOR LRHA-RELATED"/>
    <property type="match status" value="1"/>
</dbReference>
<evidence type="ECO:0000313" key="7">
    <source>
        <dbReference type="Proteomes" id="UP000648908"/>
    </source>
</evidence>
<keyword evidence="2" id="KW-0805">Transcription regulation</keyword>
<evidence type="ECO:0000256" key="1">
    <source>
        <dbReference type="ARBA" id="ARBA00009437"/>
    </source>
</evidence>
<dbReference type="Pfam" id="PF03466">
    <property type="entry name" value="LysR_substrate"/>
    <property type="match status" value="1"/>
</dbReference>
<evidence type="ECO:0000256" key="3">
    <source>
        <dbReference type="ARBA" id="ARBA00023125"/>
    </source>
</evidence>
<dbReference type="InterPro" id="IPR050176">
    <property type="entry name" value="LTTR"/>
</dbReference>
<dbReference type="InterPro" id="IPR036388">
    <property type="entry name" value="WH-like_DNA-bd_sf"/>
</dbReference>
<reference evidence="6" key="1">
    <citation type="submission" date="2021-01" db="EMBL/GenBank/DDBJ databases">
        <title>Tabrizicola alba sp. nov. a motile alkaliphilic bacterium isolated from a soda lake.</title>
        <authorList>
            <person name="Szuroczki S."/>
            <person name="Abbaszade G."/>
            <person name="Schumann P."/>
            <person name="Toth E."/>
        </authorList>
    </citation>
    <scope>NUCLEOTIDE SEQUENCE</scope>
    <source>
        <strain evidence="6">DMG-N-6</strain>
    </source>
</reference>
<dbReference type="GO" id="GO:0003700">
    <property type="term" value="F:DNA-binding transcription factor activity"/>
    <property type="evidence" value="ECO:0007669"/>
    <property type="project" value="InterPro"/>
</dbReference>
<keyword evidence="7" id="KW-1185">Reference proteome</keyword>
<keyword evidence="4" id="KW-0804">Transcription</keyword>
<dbReference type="PRINTS" id="PR00039">
    <property type="entry name" value="HTHLYSR"/>
</dbReference>
<dbReference type="InterPro" id="IPR000847">
    <property type="entry name" value="LysR_HTH_N"/>
</dbReference>
<dbReference type="AlphaFoldDB" id="A0A8K0V618"/>
<evidence type="ECO:0000313" key="6">
    <source>
        <dbReference type="EMBL" id="MBL4916404.1"/>
    </source>
</evidence>
<comment type="similarity">
    <text evidence="1">Belongs to the LysR transcriptional regulatory family.</text>
</comment>
<gene>
    <name evidence="6" type="ORF">JL811_04145</name>
</gene>
<organism evidence="6 7">
    <name type="scientific">Szabonella alba</name>
    <dbReference type="NCBI Taxonomy" id="2804194"/>
    <lineage>
        <taxon>Bacteria</taxon>
        <taxon>Pseudomonadati</taxon>
        <taxon>Pseudomonadota</taxon>
        <taxon>Alphaproteobacteria</taxon>
        <taxon>Rhodobacterales</taxon>
        <taxon>Paracoccaceae</taxon>
        <taxon>Szabonella</taxon>
    </lineage>
</organism>
<accession>A0A8K0V618</accession>
<dbReference type="InterPro" id="IPR005119">
    <property type="entry name" value="LysR_subst-bd"/>
</dbReference>
<dbReference type="SUPFAM" id="SSF53850">
    <property type="entry name" value="Periplasmic binding protein-like II"/>
    <property type="match status" value="1"/>
</dbReference>
<name>A0A8K0V618_9RHOB</name>
<dbReference type="Gene3D" id="1.10.10.10">
    <property type="entry name" value="Winged helix-like DNA-binding domain superfamily/Winged helix DNA-binding domain"/>
    <property type="match status" value="1"/>
</dbReference>
<dbReference type="Pfam" id="PF00126">
    <property type="entry name" value="HTH_1"/>
    <property type="match status" value="1"/>
</dbReference>
<evidence type="ECO:0000256" key="4">
    <source>
        <dbReference type="ARBA" id="ARBA00023163"/>
    </source>
</evidence>
<sequence length="291" mass="30284">MARNLDLAALRSIVAVAEIGTVTRAAAVLNLTQSAVSMQIRRMEDRLGRVLFTRGGGRLVPTPEGEGLISYARRMLALNDEALARLAPDGAAGRVLRLGVPYDIVSPQMPGVLRRMAADWPGHRIDLVTSYSRQLQDRFAQGEFDLILTTETRPGPAAAILSRRALLWVAAQGMGGDPQGGAALRRPLPVAFKPDCAFRAPALAALEAAGIAWAAVPEGGSETVIETTVAAGLGLTVRMEGNVPAGCAALGPAHGLPPAGVTHVCLYQRQAGTGFAAALAQALAEAYADPG</sequence>
<comment type="caution">
    <text evidence="6">The sequence shown here is derived from an EMBL/GenBank/DDBJ whole genome shotgun (WGS) entry which is preliminary data.</text>
</comment>
<dbReference type="EMBL" id="JAESVN010000001">
    <property type="protein sequence ID" value="MBL4916404.1"/>
    <property type="molecule type" value="Genomic_DNA"/>
</dbReference>
<protein>
    <submittedName>
        <fullName evidence="6">LysR family transcriptional regulator</fullName>
    </submittedName>
</protein>
<evidence type="ECO:0000256" key="2">
    <source>
        <dbReference type="ARBA" id="ARBA00023015"/>
    </source>
</evidence>
<dbReference type="SUPFAM" id="SSF46785">
    <property type="entry name" value="Winged helix' DNA-binding domain"/>
    <property type="match status" value="1"/>
</dbReference>
<dbReference type="InterPro" id="IPR036390">
    <property type="entry name" value="WH_DNA-bd_sf"/>
</dbReference>
<evidence type="ECO:0000259" key="5">
    <source>
        <dbReference type="PROSITE" id="PS50931"/>
    </source>
</evidence>
<dbReference type="PANTHER" id="PTHR30579">
    <property type="entry name" value="TRANSCRIPTIONAL REGULATOR"/>
    <property type="match status" value="1"/>
</dbReference>
<keyword evidence="3" id="KW-0238">DNA-binding</keyword>
<dbReference type="FunFam" id="1.10.10.10:FF:000001">
    <property type="entry name" value="LysR family transcriptional regulator"/>
    <property type="match status" value="1"/>
</dbReference>